<gene>
    <name evidence="1" type="ORF">FEI14_09265</name>
</gene>
<dbReference type="EMBL" id="VBWN01000006">
    <property type="protein sequence ID" value="TLF40846.1"/>
    <property type="molecule type" value="Genomic_DNA"/>
</dbReference>
<proteinExistence type="predicted"/>
<dbReference type="Proteomes" id="UP000307781">
    <property type="component" value="Unassembled WGS sequence"/>
</dbReference>
<accession>A0A5R8LUF1</accession>
<reference evidence="1 2" key="1">
    <citation type="submission" date="2019-05" db="EMBL/GenBank/DDBJ databases">
        <title>Genome-based reclassification of Lactobacillus casei as Lactobacillus casei subsp. casei. subsp.nov., description of Lactobacillus casei subsp. zeae subsp. nov., and emended description of Lactobacillus casei.</title>
        <authorList>
            <person name="Huang C.-H."/>
        </authorList>
    </citation>
    <scope>NUCLEOTIDE SEQUENCE [LARGE SCALE GENOMIC DNA]</scope>
    <source>
        <strain evidence="1 2">CRBIP24.58</strain>
    </source>
</reference>
<evidence type="ECO:0000313" key="1">
    <source>
        <dbReference type="EMBL" id="TLF40846.1"/>
    </source>
</evidence>
<organism evidence="1 2">
    <name type="scientific">Lacticaseibacillus zeae</name>
    <name type="common">Lactobacillus zeae</name>
    <dbReference type="NCBI Taxonomy" id="57037"/>
    <lineage>
        <taxon>Bacteria</taxon>
        <taxon>Bacillati</taxon>
        <taxon>Bacillota</taxon>
        <taxon>Bacilli</taxon>
        <taxon>Lactobacillales</taxon>
        <taxon>Lactobacillaceae</taxon>
        <taxon>Lacticaseibacillus</taxon>
    </lineage>
</organism>
<sequence>MGNELLAVPNSAISGQLGLERGGHDFEPAKTAVSKLGLVVGGAKTAPPTTISPLSPSGLRSLRLGTRESLQHLELASETFDNS</sequence>
<comment type="caution">
    <text evidence="1">The sequence shown here is derived from an EMBL/GenBank/DDBJ whole genome shotgun (WGS) entry which is preliminary data.</text>
</comment>
<protein>
    <submittedName>
        <fullName evidence="1">Uncharacterized protein</fullName>
    </submittedName>
</protein>
<dbReference type="AlphaFoldDB" id="A0A5R8LUF1"/>
<name>A0A5R8LUF1_LACZE</name>
<evidence type="ECO:0000313" key="2">
    <source>
        <dbReference type="Proteomes" id="UP000307781"/>
    </source>
</evidence>